<name>A0AC61N020_9FIRM</name>
<reference evidence="1 2" key="1">
    <citation type="journal article" date="2022" name="Int. J. Syst. Evol. Microbiol.">
        <title>Miniphocaeibacter halophilus sp. nov., an ammonium-tolerant acetate-producing bacterium isolated from a biogas system.</title>
        <authorList>
            <person name="Schnurer A."/>
            <person name="Singh A."/>
            <person name="Bi S."/>
            <person name="Qiao W."/>
            <person name="Westerholm M."/>
        </authorList>
    </citation>
    <scope>NUCLEOTIDE SEQUENCE [LARGE SCALE GENOMIC DNA]</scope>
    <source>
        <strain evidence="1 2">AMB_01</strain>
    </source>
</reference>
<dbReference type="EMBL" id="CP066744">
    <property type="protein sequence ID" value="QQK07568.1"/>
    <property type="molecule type" value="Genomic_DNA"/>
</dbReference>
<proteinExistence type="predicted"/>
<sequence length="230" mass="26949">MQQYRLMKILNMIDNNSIVADIGTDHGLIPIFLSEKKISKKIIASDISQKSLYKLIEKLNSSYLLDNIETRVSDGLSEYKPFEMDTIVISGMGGLLIIDILKKDLNIAKSANNLILQANNSLYELRRFLHENGFKIIEEDDLFENDKYYQIIKTEVGLEKYEHKYEYEFGKFLIEKKSKSLYEQLNRLIEINQNLIKDLKAIKNPNLNNRILELEEEILYYSEVRDLIEN</sequence>
<organism evidence="1 2">
    <name type="scientific">Miniphocaeibacter halophilus</name>
    <dbReference type="NCBI Taxonomy" id="2931922"/>
    <lineage>
        <taxon>Bacteria</taxon>
        <taxon>Bacillati</taxon>
        <taxon>Bacillota</taxon>
        <taxon>Tissierellia</taxon>
        <taxon>Tissierellales</taxon>
        <taxon>Peptoniphilaceae</taxon>
        <taxon>Miniphocaeibacter</taxon>
    </lineage>
</organism>
<dbReference type="Proteomes" id="UP000595814">
    <property type="component" value="Chromosome"/>
</dbReference>
<evidence type="ECO:0000313" key="2">
    <source>
        <dbReference type="Proteomes" id="UP000595814"/>
    </source>
</evidence>
<keyword evidence="2" id="KW-1185">Reference proteome</keyword>
<gene>
    <name evidence="1" type="ORF">JFY71_09750</name>
</gene>
<protein>
    <submittedName>
        <fullName evidence="1">tRNA (Adenine(22)-N(1))-methyltransferase TrmK</fullName>
    </submittedName>
</protein>
<accession>A0AC61N020</accession>
<evidence type="ECO:0000313" key="1">
    <source>
        <dbReference type="EMBL" id="QQK07568.1"/>
    </source>
</evidence>